<dbReference type="Pfam" id="PF20222">
    <property type="entry name" value="DUF6581"/>
    <property type="match status" value="1"/>
</dbReference>
<evidence type="ECO:0000259" key="2">
    <source>
        <dbReference type="Pfam" id="PF20222"/>
    </source>
</evidence>
<dbReference type="EMBL" id="HBHW01029410">
    <property type="protein sequence ID" value="CAE0054763.1"/>
    <property type="molecule type" value="Transcribed_RNA"/>
</dbReference>
<feature type="domain" description="Transcription factor tau subunit sfc3/Tfc3 C-terminal" evidence="2">
    <location>
        <begin position="291"/>
        <end position="424"/>
    </location>
</feature>
<accession>A0A7S2ZZN9</accession>
<organism evidence="3">
    <name type="scientific">Rhodosorus marinus</name>
    <dbReference type="NCBI Taxonomy" id="101924"/>
    <lineage>
        <taxon>Eukaryota</taxon>
        <taxon>Rhodophyta</taxon>
        <taxon>Stylonematophyceae</taxon>
        <taxon>Stylonematales</taxon>
        <taxon>Stylonemataceae</taxon>
        <taxon>Rhodosorus</taxon>
    </lineage>
</organism>
<name>A0A7S2ZZN9_9RHOD</name>
<protein>
    <recommendedName>
        <fullName evidence="2">Transcription factor tau subunit sfc3/Tfc3 C-terminal domain-containing protein</fullName>
    </recommendedName>
</protein>
<sequence>METAFAKILENRRSEAVTGDSDLDIRELSIEDIYQVALSTKVSGGDLVAYYKHRLQNSPFVRASSETMAICSALEGCTTVSTKRPRGAKSSKSGGSRGEAEANASSLPEAYADSSGAEKSERKKIRRRPRQTQWTEGEELRLLVNVVQVKADKLQLHQEESGRGNFEFWPEVAKRMGASASACRARFSKLLQKDNLRHGVSEAIRRIQAMQNPEEGARSGETDAFDVADFFRRILDGRESIRVDEKGEASITLLQDTAELRDQYSFLPFSPGTMSATNRARPTNAAREQIGNRSCVLREVIKALLRTPSQEYDPVVGAEIMSKFSGEEVQAAFQSLRQSQAISSHKDSVHSRAYSISATVRKALGEGIFNELNHSDAKDMLDNAKVDDGYIVEPKALSEGGLLMLSQAVANGSLTLTPLGLQESFTEYDLEEMELLGDKRSSNRAPKWRVHVASNDLEVESVSATPSSSRLDDDPEVREEIANQADLKRVLEVATPNVDLAMLALGIVRDAEDKGVSTVDVERKIEREIDRTRLPIPTKEELSRALSSLESAGSVVRLHCDGNHGEGDGGAWLLDKIHARKFSFESAGNGIHPVRPWMKLRGDWDDETLRGLQVVALSLILEKPGIDQGTLVTNLRGTDVPHRGILDALAALEYEGRISRRVIPGPTIQNEQSYVADRGLDDADFVATQEAITTYHPTLNAFPMSGSS</sequence>
<feature type="region of interest" description="Disordered" evidence="1">
    <location>
        <begin position="81"/>
        <end position="132"/>
    </location>
</feature>
<dbReference type="AlphaFoldDB" id="A0A7S2ZZN9"/>
<evidence type="ECO:0000313" key="3">
    <source>
        <dbReference type="EMBL" id="CAE0054763.1"/>
    </source>
</evidence>
<reference evidence="3" key="1">
    <citation type="submission" date="2021-01" db="EMBL/GenBank/DDBJ databases">
        <authorList>
            <person name="Corre E."/>
            <person name="Pelletier E."/>
            <person name="Niang G."/>
            <person name="Scheremetjew M."/>
            <person name="Finn R."/>
            <person name="Kale V."/>
            <person name="Holt S."/>
            <person name="Cochrane G."/>
            <person name="Meng A."/>
            <person name="Brown T."/>
            <person name="Cohen L."/>
        </authorList>
    </citation>
    <scope>NUCLEOTIDE SEQUENCE</scope>
    <source>
        <strain evidence="3">CCMP 769</strain>
    </source>
</reference>
<gene>
    <name evidence="3" type="ORF">RMAR00112_LOCUS22792</name>
</gene>
<dbReference type="InterPro" id="IPR046488">
    <property type="entry name" value="Sfc3/Tfc3_C"/>
</dbReference>
<proteinExistence type="predicted"/>
<evidence type="ECO:0000256" key="1">
    <source>
        <dbReference type="SAM" id="MobiDB-lite"/>
    </source>
</evidence>